<reference evidence="2 3" key="1">
    <citation type="journal article" date="2021" name="Comput. Struct. Biotechnol. J.">
        <title>De novo genome assembly of the potent medicinal plant Rehmannia glutinosa using nanopore technology.</title>
        <authorList>
            <person name="Ma L."/>
            <person name="Dong C."/>
            <person name="Song C."/>
            <person name="Wang X."/>
            <person name="Zheng X."/>
            <person name="Niu Y."/>
            <person name="Chen S."/>
            <person name="Feng W."/>
        </authorList>
    </citation>
    <scope>NUCLEOTIDE SEQUENCE [LARGE SCALE GENOMIC DNA]</scope>
    <source>
        <strain evidence="2">DH-2019</strain>
    </source>
</reference>
<dbReference type="PANTHER" id="PTHR22930:SF281">
    <property type="entry name" value="NUCLEASE"/>
    <property type="match status" value="1"/>
</dbReference>
<evidence type="ECO:0000259" key="1">
    <source>
        <dbReference type="Pfam" id="PF26138"/>
    </source>
</evidence>
<evidence type="ECO:0000313" key="3">
    <source>
        <dbReference type="Proteomes" id="UP001318860"/>
    </source>
</evidence>
<dbReference type="PANTHER" id="PTHR22930">
    <property type="match status" value="1"/>
</dbReference>
<keyword evidence="3" id="KW-1185">Reference proteome</keyword>
<evidence type="ECO:0000313" key="2">
    <source>
        <dbReference type="EMBL" id="KAK6147591.1"/>
    </source>
</evidence>
<dbReference type="InterPro" id="IPR058353">
    <property type="entry name" value="DUF8040"/>
</dbReference>
<comment type="caution">
    <text evidence="2">The sequence shown here is derived from an EMBL/GenBank/DDBJ whole genome shotgun (WGS) entry which is preliminary data.</text>
</comment>
<proteinExistence type="predicted"/>
<dbReference type="Pfam" id="PF26138">
    <property type="entry name" value="DUF8040"/>
    <property type="match status" value="1"/>
</dbReference>
<organism evidence="2 3">
    <name type="scientific">Rehmannia glutinosa</name>
    <name type="common">Chinese foxglove</name>
    <dbReference type="NCBI Taxonomy" id="99300"/>
    <lineage>
        <taxon>Eukaryota</taxon>
        <taxon>Viridiplantae</taxon>
        <taxon>Streptophyta</taxon>
        <taxon>Embryophyta</taxon>
        <taxon>Tracheophyta</taxon>
        <taxon>Spermatophyta</taxon>
        <taxon>Magnoliopsida</taxon>
        <taxon>eudicotyledons</taxon>
        <taxon>Gunneridae</taxon>
        <taxon>Pentapetalae</taxon>
        <taxon>asterids</taxon>
        <taxon>lamiids</taxon>
        <taxon>Lamiales</taxon>
        <taxon>Orobanchaceae</taxon>
        <taxon>Rehmannieae</taxon>
        <taxon>Rehmannia</taxon>
    </lineage>
</organism>
<name>A0ABR0WJ39_REHGL</name>
<feature type="domain" description="DUF8040" evidence="1">
    <location>
        <begin position="61"/>
        <end position="149"/>
    </location>
</feature>
<sequence>MAEIGIKRAQIFLIIEEIMLESFFVLSLLMTKIHNNNRTRRRRQSRIIRYIMVDRIPKQIEHMQELIELSDVDCLNNLRMTRVAFSKLCYLLKHVGGLTDSRYVFVNEKVALFLSILAHHKKVRIVRFDFKRSGQMVTAHFHVVLNVVLRIHSLLIVKPESIADDCLIPSWKLFKECAVLNIIVDWPCNAWGVLGQGT</sequence>
<accession>A0ABR0WJ39</accession>
<protein>
    <recommendedName>
        <fullName evidence="1">DUF8040 domain-containing protein</fullName>
    </recommendedName>
</protein>
<gene>
    <name evidence="2" type="ORF">DH2020_018503</name>
</gene>
<dbReference type="EMBL" id="JABTTQ020000010">
    <property type="protein sequence ID" value="KAK6147591.1"/>
    <property type="molecule type" value="Genomic_DNA"/>
</dbReference>
<dbReference type="InterPro" id="IPR045249">
    <property type="entry name" value="HARBI1-like"/>
</dbReference>
<dbReference type="Proteomes" id="UP001318860">
    <property type="component" value="Unassembled WGS sequence"/>
</dbReference>